<keyword evidence="2" id="KW-1185">Reference proteome</keyword>
<dbReference type="AlphaFoldDB" id="A0A016U5J9"/>
<sequence>MRVCFVVLRFGSCVLVVLSIVTWKELVLILQKRARHEIDYSSWLVFVGTTSQHLYSTEALSAIVNCILQTHNGRKENLLRSKSMYSCVAKRQHKNLQVEGSTSKD</sequence>
<protein>
    <submittedName>
        <fullName evidence="1">Uncharacterized protein</fullName>
    </submittedName>
</protein>
<dbReference type="Proteomes" id="UP000024635">
    <property type="component" value="Unassembled WGS sequence"/>
</dbReference>
<organism evidence="1 2">
    <name type="scientific">Ancylostoma ceylanicum</name>
    <dbReference type="NCBI Taxonomy" id="53326"/>
    <lineage>
        <taxon>Eukaryota</taxon>
        <taxon>Metazoa</taxon>
        <taxon>Ecdysozoa</taxon>
        <taxon>Nematoda</taxon>
        <taxon>Chromadorea</taxon>
        <taxon>Rhabditida</taxon>
        <taxon>Rhabditina</taxon>
        <taxon>Rhabditomorpha</taxon>
        <taxon>Strongyloidea</taxon>
        <taxon>Ancylostomatidae</taxon>
        <taxon>Ancylostomatinae</taxon>
        <taxon>Ancylostoma</taxon>
    </lineage>
</organism>
<name>A0A016U5J9_9BILA</name>
<reference evidence="2" key="1">
    <citation type="journal article" date="2015" name="Nat. Genet.">
        <title>The genome and transcriptome of the zoonotic hookworm Ancylostoma ceylanicum identify infection-specific gene families.</title>
        <authorList>
            <person name="Schwarz E.M."/>
            <person name="Hu Y."/>
            <person name="Antoshechkin I."/>
            <person name="Miller M.M."/>
            <person name="Sternberg P.W."/>
            <person name="Aroian R.V."/>
        </authorList>
    </citation>
    <scope>NUCLEOTIDE SEQUENCE</scope>
    <source>
        <strain evidence="2">HY135</strain>
    </source>
</reference>
<dbReference type="EMBL" id="JARK01001394">
    <property type="protein sequence ID" value="EYC09888.1"/>
    <property type="molecule type" value="Genomic_DNA"/>
</dbReference>
<accession>A0A016U5J9</accession>
<evidence type="ECO:0000313" key="2">
    <source>
        <dbReference type="Proteomes" id="UP000024635"/>
    </source>
</evidence>
<proteinExistence type="predicted"/>
<comment type="caution">
    <text evidence="1">The sequence shown here is derived from an EMBL/GenBank/DDBJ whole genome shotgun (WGS) entry which is preliminary data.</text>
</comment>
<evidence type="ECO:0000313" key="1">
    <source>
        <dbReference type="EMBL" id="EYC09888.1"/>
    </source>
</evidence>
<gene>
    <name evidence="1" type="primary">Acey_s0058.g2874</name>
    <name evidence="1" type="ORF">Y032_0058g2874</name>
</gene>